<keyword evidence="1" id="KW-0732">Signal</keyword>
<sequence>MRIFLFFSIALFTFSLTSTAKNVNRHTYHQSDTLKKGKNYFLFSKSENIQSVNFNKTKKAKENIVYFRFGFPTPIPSSNGIQGNILQSNRKYTEDGSVPIFDKIDILTGKYTDIKMSKDTNVRNLFKLTDIEFPLRLKLHSGKEHIDLELTEAGEWNIGIELKNN</sequence>
<proteinExistence type="predicted"/>
<dbReference type="OrthoDB" id="767192at2"/>
<dbReference type="RefSeq" id="WP_131555760.1">
    <property type="nucleotide sequence ID" value="NZ_SJSK01000009.1"/>
</dbReference>
<dbReference type="EMBL" id="SJSK01000009">
    <property type="protein sequence ID" value="TCC86656.1"/>
    <property type="molecule type" value="Genomic_DNA"/>
</dbReference>
<dbReference type="Proteomes" id="UP000292884">
    <property type="component" value="Unassembled WGS sequence"/>
</dbReference>
<accession>A0A4V2MHI6</accession>
<name>A0A4V2MHI6_9SPHI</name>
<keyword evidence="3" id="KW-1185">Reference proteome</keyword>
<evidence type="ECO:0000313" key="3">
    <source>
        <dbReference type="Proteomes" id="UP000292884"/>
    </source>
</evidence>
<organism evidence="2 3">
    <name type="scientific">Pedobacter frigiditerrae</name>
    <dbReference type="NCBI Taxonomy" id="2530452"/>
    <lineage>
        <taxon>Bacteria</taxon>
        <taxon>Pseudomonadati</taxon>
        <taxon>Bacteroidota</taxon>
        <taxon>Sphingobacteriia</taxon>
        <taxon>Sphingobacteriales</taxon>
        <taxon>Sphingobacteriaceae</taxon>
        <taxon>Pedobacter</taxon>
    </lineage>
</organism>
<evidence type="ECO:0000256" key="1">
    <source>
        <dbReference type="SAM" id="SignalP"/>
    </source>
</evidence>
<gene>
    <name evidence="2" type="ORF">EZ428_23395</name>
</gene>
<protein>
    <submittedName>
        <fullName evidence="2">Uncharacterized protein</fullName>
    </submittedName>
</protein>
<feature type="signal peptide" evidence="1">
    <location>
        <begin position="1"/>
        <end position="20"/>
    </location>
</feature>
<dbReference type="AlphaFoldDB" id="A0A4V2MHI6"/>
<reference evidence="2 3" key="1">
    <citation type="submission" date="2019-02" db="EMBL/GenBank/DDBJ databases">
        <title>Pedobacter sp. RP-1-13 sp. nov., isolated from Arctic soil.</title>
        <authorList>
            <person name="Dahal R.H."/>
        </authorList>
    </citation>
    <scope>NUCLEOTIDE SEQUENCE [LARGE SCALE GENOMIC DNA]</scope>
    <source>
        <strain evidence="2 3">RP-1-13</strain>
    </source>
</reference>
<comment type="caution">
    <text evidence="2">The sequence shown here is derived from an EMBL/GenBank/DDBJ whole genome shotgun (WGS) entry which is preliminary data.</text>
</comment>
<feature type="chain" id="PRO_5020802031" evidence="1">
    <location>
        <begin position="21"/>
        <end position="165"/>
    </location>
</feature>
<evidence type="ECO:0000313" key="2">
    <source>
        <dbReference type="EMBL" id="TCC86656.1"/>
    </source>
</evidence>